<comment type="pathway">
    <text evidence="5">Amino-acid biosynthesis; L-tryptophan biosynthesis; L-tryptophan from chorismate: step 2/5.</text>
</comment>
<dbReference type="Gene3D" id="1.20.970.10">
    <property type="entry name" value="Transferase, Pyrimidine Nucleoside Phosphorylase, Chain C"/>
    <property type="match status" value="1"/>
</dbReference>
<dbReference type="GO" id="GO:0000162">
    <property type="term" value="P:L-tryptophan biosynthetic process"/>
    <property type="evidence" value="ECO:0007669"/>
    <property type="project" value="UniProtKB-UniRule"/>
</dbReference>
<evidence type="ECO:0000256" key="1">
    <source>
        <dbReference type="ARBA" id="ARBA00022676"/>
    </source>
</evidence>
<evidence type="ECO:0000259" key="6">
    <source>
        <dbReference type="Pfam" id="PF00591"/>
    </source>
</evidence>
<reference evidence="8" key="1">
    <citation type="submission" date="2021-03" db="EMBL/GenBank/DDBJ databases">
        <title>Alkalibacter marinus sp. nov., isolated from tidal flat sediment.</title>
        <authorList>
            <person name="Namirimu T."/>
            <person name="Yang J.-A."/>
            <person name="Yang S.-H."/>
            <person name="Kim Y.-J."/>
            <person name="Kwon K.K."/>
        </authorList>
    </citation>
    <scope>NUCLEOTIDE SEQUENCE</scope>
    <source>
        <strain evidence="8">ES005</strain>
    </source>
</reference>
<feature type="binding site" evidence="5">
    <location>
        <position position="99"/>
    </location>
    <ligand>
        <name>5-phospho-alpha-D-ribose 1-diphosphate</name>
        <dbReference type="ChEBI" id="CHEBI:58017"/>
    </ligand>
</feature>
<protein>
    <recommendedName>
        <fullName evidence="5">Anthranilate phosphoribosyltransferase</fullName>
        <ecNumber evidence="5">2.4.2.18</ecNumber>
    </recommendedName>
</protein>
<dbReference type="GO" id="GO:0005829">
    <property type="term" value="C:cytosol"/>
    <property type="evidence" value="ECO:0007669"/>
    <property type="project" value="TreeGrafter"/>
</dbReference>
<keyword evidence="2 5" id="KW-0808">Transferase</keyword>
<evidence type="ECO:0000256" key="2">
    <source>
        <dbReference type="ARBA" id="ARBA00022679"/>
    </source>
</evidence>
<comment type="cofactor">
    <cofactor evidence="5">
        <name>Mg(2+)</name>
        <dbReference type="ChEBI" id="CHEBI:18420"/>
    </cofactor>
    <text evidence="5">Binds 2 magnesium ions per monomer.</text>
</comment>
<dbReference type="InterPro" id="IPR005940">
    <property type="entry name" value="Anthranilate_Pribosyl_Tfrase"/>
</dbReference>
<feature type="binding site" evidence="5">
    <location>
        <position position="131"/>
    </location>
    <ligand>
        <name>5-phospho-alpha-D-ribose 1-diphosphate</name>
        <dbReference type="ChEBI" id="CHEBI:58017"/>
    </ligand>
</feature>
<dbReference type="GO" id="GO:0004048">
    <property type="term" value="F:anthranilate phosphoribosyltransferase activity"/>
    <property type="evidence" value="ECO:0007669"/>
    <property type="project" value="UniProtKB-UniRule"/>
</dbReference>
<keyword evidence="4 5" id="KW-0057">Aromatic amino acid biosynthesis</keyword>
<comment type="subunit">
    <text evidence="5">Homodimer.</text>
</comment>
<dbReference type="InterPro" id="IPR000312">
    <property type="entry name" value="Glycosyl_Trfase_fam3"/>
</dbReference>
<evidence type="ECO:0000313" key="9">
    <source>
        <dbReference type="Proteomes" id="UP000663499"/>
    </source>
</evidence>
<evidence type="ECO:0000256" key="5">
    <source>
        <dbReference type="HAMAP-Rule" id="MF_00211"/>
    </source>
</evidence>
<dbReference type="InterPro" id="IPR036320">
    <property type="entry name" value="Glycosyl_Trfase_fam3_N_dom_sf"/>
</dbReference>
<dbReference type="EC" id="2.4.2.18" evidence="5"/>
<proteinExistence type="inferred from homology"/>
<dbReference type="HAMAP" id="MF_00211">
    <property type="entry name" value="TrpD"/>
    <property type="match status" value="1"/>
</dbReference>
<dbReference type="AlphaFoldDB" id="A0A974XJ03"/>
<comment type="caution">
    <text evidence="5">Lacks conserved residue(s) required for the propagation of feature annotation.</text>
</comment>
<gene>
    <name evidence="5 8" type="primary">trpD</name>
    <name evidence="8" type="ORF">J0B03_03620</name>
</gene>
<feature type="binding site" evidence="5">
    <location>
        <position position="242"/>
    </location>
    <ligand>
        <name>Mg(2+)</name>
        <dbReference type="ChEBI" id="CHEBI:18420"/>
        <label>1</label>
    </ligand>
</feature>
<dbReference type="Pfam" id="PF02885">
    <property type="entry name" value="Glycos_trans_3N"/>
    <property type="match status" value="1"/>
</dbReference>
<feature type="binding site" evidence="5">
    <location>
        <position position="241"/>
    </location>
    <ligand>
        <name>Mg(2+)</name>
        <dbReference type="ChEBI" id="CHEBI:18420"/>
        <label>2</label>
    </ligand>
</feature>
<dbReference type="PANTHER" id="PTHR43285:SF2">
    <property type="entry name" value="ANTHRANILATE PHOSPHORIBOSYLTRANSFERASE"/>
    <property type="match status" value="1"/>
</dbReference>
<sequence length="371" mass="39837">MKDQTLGMKEFGALIGKLVRREDLSTEESEKAFLSLLADEQTPMQQGAFLSALTAKGETIEEMTACWKAIYHVDTIKPEALRGLTLMDNSGTGMDTFKTFNISTAAAIIAAAGGLKMGKHGSRAITSSCGTIDLLEILGVGVEDSPELAVESIMKTGIGIFNGTSSMVHPKALGRILSQIAFGTTLNISASLANPALPKWGLRGVYRQDMLEPVAKLMKSIGYEKIMVVYGQVDGSELGMDEASICGTTQICSVHEDGSIQRTTLRPEELGLKKARPEEIMPMNDRTQEAMRILRILKGSDQEGARDAVCLNSGLLFYVAGSAKTIQEGVAMAGALIDSGAAYEKLVSWVRHQSMEGKGLKQLLSLERNVG</sequence>
<dbReference type="Gene3D" id="3.40.1030.10">
    <property type="entry name" value="Nucleoside phosphorylase/phosphoribosyltransferase catalytic domain"/>
    <property type="match status" value="1"/>
</dbReference>
<feature type="binding site" evidence="5">
    <location>
        <position position="103"/>
    </location>
    <ligand>
        <name>Mg(2+)</name>
        <dbReference type="ChEBI" id="CHEBI:18420"/>
        <label>1</label>
    </ligand>
</feature>
<dbReference type="InterPro" id="IPR017459">
    <property type="entry name" value="Glycosyl_Trfase_fam3_N_dom"/>
</dbReference>
<feature type="binding site" evidence="5">
    <location>
        <position position="91"/>
    </location>
    <ligand>
        <name>5-phospho-alpha-D-ribose 1-diphosphate</name>
        <dbReference type="ChEBI" id="CHEBI:58017"/>
    </ligand>
</feature>
<keyword evidence="5" id="KW-0028">Amino-acid biosynthesis</keyword>
<dbReference type="PANTHER" id="PTHR43285">
    <property type="entry name" value="ANTHRANILATE PHOSPHORIBOSYLTRANSFERASE"/>
    <property type="match status" value="1"/>
</dbReference>
<accession>A0A974XJ03</accession>
<feature type="domain" description="Glycosyl transferase family 3" evidence="6">
    <location>
        <begin position="86"/>
        <end position="343"/>
    </location>
</feature>
<dbReference type="Pfam" id="PF00591">
    <property type="entry name" value="Glycos_transf_3"/>
    <property type="match status" value="1"/>
</dbReference>
<dbReference type="KEGG" id="alka:J0B03_03620"/>
<keyword evidence="9" id="KW-1185">Reference proteome</keyword>
<keyword evidence="3 5" id="KW-0822">Tryptophan biosynthesis</keyword>
<name>A0A974XJ03_9FIRM</name>
<organism evidence="8 9">
    <name type="scientific">Alkalibacter rhizosphaerae</name>
    <dbReference type="NCBI Taxonomy" id="2815577"/>
    <lineage>
        <taxon>Bacteria</taxon>
        <taxon>Bacillati</taxon>
        <taxon>Bacillota</taxon>
        <taxon>Clostridia</taxon>
        <taxon>Eubacteriales</taxon>
        <taxon>Eubacteriaceae</taxon>
        <taxon>Alkalibacter</taxon>
    </lineage>
</organism>
<comment type="function">
    <text evidence="5">Catalyzes the transfer of the phosphoribosyl group of 5-phosphorylribose-1-pyrophosphate (PRPP) to anthranilate to yield N-(5'-phosphoribosyl)-anthranilate (PRA).</text>
</comment>
<dbReference type="SUPFAM" id="SSF52418">
    <property type="entry name" value="Nucleoside phosphorylase/phosphoribosyltransferase catalytic domain"/>
    <property type="match status" value="1"/>
</dbReference>
<evidence type="ECO:0000259" key="7">
    <source>
        <dbReference type="Pfam" id="PF02885"/>
    </source>
</evidence>
<feature type="binding site" evidence="5">
    <location>
        <position position="242"/>
    </location>
    <ligand>
        <name>Mg(2+)</name>
        <dbReference type="ChEBI" id="CHEBI:18420"/>
        <label>2</label>
    </ligand>
</feature>
<keyword evidence="5" id="KW-0460">Magnesium</keyword>
<dbReference type="SUPFAM" id="SSF47648">
    <property type="entry name" value="Nucleoside phosphorylase/phosphoribosyltransferase N-terminal domain"/>
    <property type="match status" value="1"/>
</dbReference>
<feature type="binding site" evidence="5">
    <location>
        <position position="91"/>
    </location>
    <ligand>
        <name>anthranilate</name>
        <dbReference type="ChEBI" id="CHEBI:16567"/>
        <label>1</label>
    </ligand>
</feature>
<evidence type="ECO:0000256" key="4">
    <source>
        <dbReference type="ARBA" id="ARBA00023141"/>
    </source>
</evidence>
<feature type="binding site" evidence="5">
    <location>
        <begin position="101"/>
        <end position="104"/>
    </location>
    <ligand>
        <name>5-phospho-alpha-D-ribose 1-diphosphate</name>
        <dbReference type="ChEBI" id="CHEBI:58017"/>
    </ligand>
</feature>
<dbReference type="EMBL" id="CP071444">
    <property type="protein sequence ID" value="QSX09645.1"/>
    <property type="molecule type" value="Genomic_DNA"/>
</dbReference>
<evidence type="ECO:0000313" key="8">
    <source>
        <dbReference type="EMBL" id="QSX09645.1"/>
    </source>
</evidence>
<comment type="catalytic activity">
    <reaction evidence="5">
        <text>N-(5-phospho-beta-D-ribosyl)anthranilate + diphosphate = 5-phospho-alpha-D-ribose 1-diphosphate + anthranilate</text>
        <dbReference type="Rhea" id="RHEA:11768"/>
        <dbReference type="ChEBI" id="CHEBI:16567"/>
        <dbReference type="ChEBI" id="CHEBI:18277"/>
        <dbReference type="ChEBI" id="CHEBI:33019"/>
        <dbReference type="ChEBI" id="CHEBI:58017"/>
        <dbReference type="EC" id="2.4.2.18"/>
    </reaction>
</comment>
<comment type="similarity">
    <text evidence="5">Belongs to the anthranilate phosphoribosyltransferase family.</text>
</comment>
<evidence type="ECO:0000256" key="3">
    <source>
        <dbReference type="ARBA" id="ARBA00022822"/>
    </source>
</evidence>
<feature type="binding site" evidence="5">
    <location>
        <begin position="119"/>
        <end position="127"/>
    </location>
    <ligand>
        <name>5-phospho-alpha-D-ribose 1-diphosphate</name>
        <dbReference type="ChEBI" id="CHEBI:58017"/>
    </ligand>
</feature>
<dbReference type="Proteomes" id="UP000663499">
    <property type="component" value="Chromosome"/>
</dbReference>
<keyword evidence="5" id="KW-0479">Metal-binding</keyword>
<dbReference type="NCBIfam" id="TIGR01245">
    <property type="entry name" value="trpD"/>
    <property type="match status" value="1"/>
</dbReference>
<feature type="domain" description="Glycosyl transferase family 3 N-terminal" evidence="7">
    <location>
        <begin position="14"/>
        <end position="70"/>
    </location>
</feature>
<dbReference type="GO" id="GO:0000287">
    <property type="term" value="F:magnesium ion binding"/>
    <property type="evidence" value="ECO:0007669"/>
    <property type="project" value="UniProtKB-UniRule"/>
</dbReference>
<keyword evidence="1 5" id="KW-0328">Glycosyltransferase</keyword>
<dbReference type="InterPro" id="IPR035902">
    <property type="entry name" value="Nuc_phospho_transferase"/>
</dbReference>